<dbReference type="PANTHER" id="PTHR44591">
    <property type="entry name" value="STRESS RESPONSE REGULATOR PROTEIN 1"/>
    <property type="match status" value="1"/>
</dbReference>
<comment type="caution">
    <text evidence="6">The sequence shown here is derived from an EMBL/GenBank/DDBJ whole genome shotgun (WGS) entry which is preliminary data.</text>
</comment>
<feature type="modified residue" description="4-aspartylphosphate" evidence="4">
    <location>
        <position position="56"/>
    </location>
</feature>
<dbReference type="PROSITE" id="PS50110">
    <property type="entry name" value="RESPONSE_REGULATORY"/>
    <property type="match status" value="1"/>
</dbReference>
<evidence type="ECO:0000313" key="6">
    <source>
        <dbReference type="EMBL" id="NDW06920.1"/>
    </source>
</evidence>
<evidence type="ECO:0000259" key="5">
    <source>
        <dbReference type="PROSITE" id="PS50110"/>
    </source>
</evidence>
<dbReference type="InterPro" id="IPR050595">
    <property type="entry name" value="Bact_response_regulator"/>
</dbReference>
<organism evidence="6 7">
    <name type="scientific">Jiella pacifica</name>
    <dbReference type="NCBI Taxonomy" id="2696469"/>
    <lineage>
        <taxon>Bacteria</taxon>
        <taxon>Pseudomonadati</taxon>
        <taxon>Pseudomonadota</taxon>
        <taxon>Alphaproteobacteria</taxon>
        <taxon>Hyphomicrobiales</taxon>
        <taxon>Aurantimonadaceae</taxon>
        <taxon>Jiella</taxon>
    </lineage>
</organism>
<proteinExistence type="predicted"/>
<dbReference type="GO" id="GO:0000160">
    <property type="term" value="P:phosphorelay signal transduction system"/>
    <property type="evidence" value="ECO:0007669"/>
    <property type="project" value="InterPro"/>
</dbReference>
<dbReference type="AlphaFoldDB" id="A0A6N9T6L8"/>
<dbReference type="InterPro" id="IPR001789">
    <property type="entry name" value="Sig_transdc_resp-reg_receiver"/>
</dbReference>
<keyword evidence="7" id="KW-1185">Reference proteome</keyword>
<keyword evidence="3" id="KW-0804">Transcription</keyword>
<sequence length="124" mass="13087">MTAKKTLVLVVDDDEAVRESLKFSLELEGLGVGLCKTGEELVEHPQLASAECLVLDFKMPEMDGIAVIKTVRALGFATPAIVITGHATAVLRQLAADVGAHAVLQKPLDGSVLLDCIREAIGLP</sequence>
<name>A0A6N9T6L8_9HYPH</name>
<dbReference type="SMART" id="SM00448">
    <property type="entry name" value="REC"/>
    <property type="match status" value="1"/>
</dbReference>
<evidence type="ECO:0000256" key="3">
    <source>
        <dbReference type="ARBA" id="ARBA00023163"/>
    </source>
</evidence>
<dbReference type="Pfam" id="PF00072">
    <property type="entry name" value="Response_reg"/>
    <property type="match status" value="1"/>
</dbReference>
<evidence type="ECO:0000313" key="7">
    <source>
        <dbReference type="Proteomes" id="UP000469011"/>
    </source>
</evidence>
<dbReference type="EMBL" id="JAAAMG010000022">
    <property type="protein sequence ID" value="NDW06920.1"/>
    <property type="molecule type" value="Genomic_DNA"/>
</dbReference>
<feature type="domain" description="Response regulatory" evidence="5">
    <location>
        <begin position="7"/>
        <end position="121"/>
    </location>
</feature>
<dbReference type="SUPFAM" id="SSF52172">
    <property type="entry name" value="CheY-like"/>
    <property type="match status" value="1"/>
</dbReference>
<evidence type="ECO:0000256" key="2">
    <source>
        <dbReference type="ARBA" id="ARBA00023015"/>
    </source>
</evidence>
<accession>A0A6N9T6L8</accession>
<dbReference type="PANTHER" id="PTHR44591:SF3">
    <property type="entry name" value="RESPONSE REGULATORY DOMAIN-CONTAINING PROTEIN"/>
    <property type="match status" value="1"/>
</dbReference>
<protein>
    <submittedName>
        <fullName evidence="6">Response regulator</fullName>
    </submittedName>
</protein>
<gene>
    <name evidence="6" type="ORF">GTK09_21125</name>
</gene>
<dbReference type="Proteomes" id="UP000469011">
    <property type="component" value="Unassembled WGS sequence"/>
</dbReference>
<dbReference type="InterPro" id="IPR011006">
    <property type="entry name" value="CheY-like_superfamily"/>
</dbReference>
<evidence type="ECO:0000256" key="4">
    <source>
        <dbReference type="PROSITE-ProRule" id="PRU00169"/>
    </source>
</evidence>
<reference evidence="6 7" key="1">
    <citation type="submission" date="2020-01" db="EMBL/GenBank/DDBJ databases">
        <title>Jiella pacifica sp. nov.</title>
        <authorList>
            <person name="Xue Z."/>
            <person name="Zhu S."/>
            <person name="Chen J."/>
            <person name="Yang J."/>
        </authorList>
    </citation>
    <scope>NUCLEOTIDE SEQUENCE [LARGE SCALE GENOMIC DNA]</scope>
    <source>
        <strain evidence="6 7">40Bstr34</strain>
    </source>
</reference>
<keyword evidence="1 4" id="KW-0597">Phosphoprotein</keyword>
<evidence type="ECO:0000256" key="1">
    <source>
        <dbReference type="ARBA" id="ARBA00022553"/>
    </source>
</evidence>
<keyword evidence="2" id="KW-0805">Transcription regulation</keyword>
<dbReference type="Gene3D" id="3.40.50.2300">
    <property type="match status" value="1"/>
</dbReference>